<protein>
    <recommendedName>
        <fullName evidence="1">MAM domain-containing protein</fullName>
    </recommendedName>
</protein>
<dbReference type="InterPro" id="IPR000998">
    <property type="entry name" value="MAM_dom"/>
</dbReference>
<feature type="domain" description="MAM" evidence="1">
    <location>
        <begin position="27"/>
        <end position="129"/>
    </location>
</feature>
<gene>
    <name evidence="2" type="ORF">OTU49_006124</name>
</gene>
<evidence type="ECO:0000313" key="2">
    <source>
        <dbReference type="EMBL" id="KAK8734326.1"/>
    </source>
</evidence>
<feature type="domain" description="MAM" evidence="1">
    <location>
        <begin position="129"/>
        <end position="299"/>
    </location>
</feature>
<dbReference type="SMART" id="SM00137">
    <property type="entry name" value="MAM"/>
    <property type="match status" value="3"/>
</dbReference>
<evidence type="ECO:0000259" key="1">
    <source>
        <dbReference type="PROSITE" id="PS50060"/>
    </source>
</evidence>
<dbReference type="PANTHER" id="PTHR23282:SF146">
    <property type="entry name" value="RT07201P-RELATED"/>
    <property type="match status" value="1"/>
</dbReference>
<name>A0AAW0X3M1_CHEQU</name>
<dbReference type="AlphaFoldDB" id="A0AAW0X3M1"/>
<accession>A0AAW0X3M1</accession>
<keyword evidence="3" id="KW-1185">Reference proteome</keyword>
<evidence type="ECO:0000313" key="3">
    <source>
        <dbReference type="Proteomes" id="UP001445076"/>
    </source>
</evidence>
<dbReference type="SUPFAM" id="SSF49899">
    <property type="entry name" value="Concanavalin A-like lectins/glucanases"/>
    <property type="match status" value="4"/>
</dbReference>
<reference evidence="2 3" key="1">
    <citation type="journal article" date="2024" name="BMC Genomics">
        <title>Genome assembly of redclaw crayfish (Cherax quadricarinatus) provides insights into its immune adaptation and hypoxia tolerance.</title>
        <authorList>
            <person name="Liu Z."/>
            <person name="Zheng J."/>
            <person name="Li H."/>
            <person name="Fang K."/>
            <person name="Wang S."/>
            <person name="He J."/>
            <person name="Zhou D."/>
            <person name="Weng S."/>
            <person name="Chi M."/>
            <person name="Gu Z."/>
            <person name="He J."/>
            <person name="Li F."/>
            <person name="Wang M."/>
        </authorList>
    </citation>
    <scope>NUCLEOTIDE SEQUENCE [LARGE SCALE GENOMIC DNA]</scope>
    <source>
        <strain evidence="2">ZL_2023a</strain>
    </source>
</reference>
<dbReference type="InterPro" id="IPR051560">
    <property type="entry name" value="MAM_domain-containing"/>
</dbReference>
<dbReference type="PROSITE" id="PS50060">
    <property type="entry name" value="MAM_2"/>
    <property type="match status" value="4"/>
</dbReference>
<dbReference type="Proteomes" id="UP001445076">
    <property type="component" value="Unassembled WGS sequence"/>
</dbReference>
<feature type="domain" description="MAM" evidence="1">
    <location>
        <begin position="485"/>
        <end position="652"/>
    </location>
</feature>
<sequence length="674" mass="75634">MLRSLQQPRRSWLITAPTNTTGPSGRCLQFDYSIGGLGVEWLEVLLVTYHSENINEALKNSSVPLDYQVMPLWRTKQTTHGEWQGAQVTFSTLHEHSLVFSAFPDTHYAKYHGYVAMDDLSFTDGPCQQDCMFDLDLCSWSNSETTDDFDWKIGRSSEKRGTGPSRDQASSLITRITTGGYAYVDSSYPRQPGDVAWLVSATLEPTTEPLCLHFWINMHGGGMGSVRVLQMPLNSPVESKELWRLWKGASWGTDTWYPCQQTVASTEEFQIIFEASVGVPGAGDVGLDTISFSRGACPSLPLSSSPGWGDCTFLDDTCSWQVPSITSSYDCNFLSRVAGNKYNPPGHTESVYEITDMYMKFNLNCYKTHARDRAALVSPVITTSSDLCLSFWVFMYTNIASQIHVGALRVVLQSTEKNTTLWRLQNQQHAGWTYAQVSIPAASSVRVAIEGIQGPKVMGMIGIDDIAFFPLNCKLKPTLATVQVADCTFDHDLCTWELQKTNQTYTSSIDKWQLATGDKILRDHTFDADGGGFGYLESFNTQHTSRLKSSLLPQNQTFCLTFWFSEIYPDHSAKLSLIRLVAGNEEVVWSALQSTITNPPVAVDNDATWRYAQVLLENQDSDYQMIIEGRVTRSAWAIDDLLFIPNREDCRYKGHQTCWVQCLRQAAKFNSREK</sequence>
<dbReference type="CDD" id="cd06263">
    <property type="entry name" value="MAM"/>
    <property type="match status" value="2"/>
</dbReference>
<organism evidence="2 3">
    <name type="scientific">Cherax quadricarinatus</name>
    <name type="common">Australian red claw crayfish</name>
    <dbReference type="NCBI Taxonomy" id="27406"/>
    <lineage>
        <taxon>Eukaryota</taxon>
        <taxon>Metazoa</taxon>
        <taxon>Ecdysozoa</taxon>
        <taxon>Arthropoda</taxon>
        <taxon>Crustacea</taxon>
        <taxon>Multicrustacea</taxon>
        <taxon>Malacostraca</taxon>
        <taxon>Eumalacostraca</taxon>
        <taxon>Eucarida</taxon>
        <taxon>Decapoda</taxon>
        <taxon>Pleocyemata</taxon>
        <taxon>Astacidea</taxon>
        <taxon>Parastacoidea</taxon>
        <taxon>Parastacidae</taxon>
        <taxon>Cherax</taxon>
    </lineage>
</organism>
<dbReference type="GO" id="GO:0016020">
    <property type="term" value="C:membrane"/>
    <property type="evidence" value="ECO:0007669"/>
    <property type="project" value="InterPro"/>
</dbReference>
<feature type="domain" description="MAM" evidence="1">
    <location>
        <begin position="309"/>
        <end position="475"/>
    </location>
</feature>
<dbReference type="EMBL" id="JARKIK010000051">
    <property type="protein sequence ID" value="KAK8734326.1"/>
    <property type="molecule type" value="Genomic_DNA"/>
</dbReference>
<dbReference type="PANTHER" id="PTHR23282">
    <property type="entry name" value="APICAL ENDOSOMAL GLYCOPROTEIN PRECURSOR"/>
    <property type="match status" value="1"/>
</dbReference>
<dbReference type="InterPro" id="IPR013320">
    <property type="entry name" value="ConA-like_dom_sf"/>
</dbReference>
<proteinExistence type="predicted"/>
<comment type="caution">
    <text evidence="2">The sequence shown here is derived from an EMBL/GenBank/DDBJ whole genome shotgun (WGS) entry which is preliminary data.</text>
</comment>
<dbReference type="Gene3D" id="2.60.120.200">
    <property type="match status" value="4"/>
</dbReference>
<dbReference type="Pfam" id="PF00629">
    <property type="entry name" value="MAM"/>
    <property type="match status" value="4"/>
</dbReference>